<dbReference type="InterPro" id="IPR005358">
    <property type="entry name" value="Puta_zinc/iron-chelating_dom"/>
</dbReference>
<keyword evidence="1" id="KW-0966">Cell projection</keyword>
<dbReference type="Proteomes" id="UP000069632">
    <property type="component" value="Unassembled WGS sequence"/>
</dbReference>
<accession>A0A128EHJ6</accession>
<dbReference type="PANTHER" id="PTHR35866:SF1">
    <property type="entry name" value="YKGJ FAMILY CYSTEINE CLUSTER PROTEIN"/>
    <property type="match status" value="1"/>
</dbReference>
<evidence type="ECO:0000313" key="2">
    <source>
        <dbReference type="Proteomes" id="UP000069632"/>
    </source>
</evidence>
<keyword evidence="1" id="KW-0282">Flagellum</keyword>
<keyword evidence="1" id="KW-0808">Transferase</keyword>
<proteinExistence type="predicted"/>
<dbReference type="AlphaFoldDB" id="A0A128EHJ6"/>
<reference evidence="1 2" key="1">
    <citation type="submission" date="2016-02" db="EMBL/GenBank/DDBJ databases">
        <authorList>
            <consortium name="Pathogen Informatics"/>
        </authorList>
    </citation>
    <scope>NUCLEOTIDE SEQUENCE [LARGE SCALE GENOMIC DNA]</scope>
    <source>
        <strain evidence="1 2">RC20</strain>
    </source>
</reference>
<dbReference type="OrthoDB" id="9810361at2"/>
<organism evidence="1 2">
    <name type="scientific">Campylobacter geochelonis</name>
    <dbReference type="NCBI Taxonomy" id="1780362"/>
    <lineage>
        <taxon>Bacteria</taxon>
        <taxon>Pseudomonadati</taxon>
        <taxon>Campylobacterota</taxon>
        <taxon>Epsilonproteobacteria</taxon>
        <taxon>Campylobacterales</taxon>
        <taxon>Campylobacteraceae</taxon>
        <taxon>Campylobacter</taxon>
    </lineage>
</organism>
<dbReference type="EMBL" id="FIZP01000007">
    <property type="protein sequence ID" value="CZE48350.1"/>
    <property type="molecule type" value="Genomic_DNA"/>
</dbReference>
<keyword evidence="1" id="KW-0969">Cilium</keyword>
<keyword evidence="1" id="KW-0489">Methyltransferase</keyword>
<keyword evidence="2" id="KW-1185">Reference proteome</keyword>
<dbReference type="GO" id="GO:0008168">
    <property type="term" value="F:methyltransferase activity"/>
    <property type="evidence" value="ECO:0007669"/>
    <property type="project" value="UniProtKB-KW"/>
</dbReference>
<gene>
    <name evidence="1" type="ORF">ERS672216_01371</name>
</gene>
<dbReference type="RefSeq" id="WP_075540367.1">
    <property type="nucleotide sequence ID" value="NZ_CP053844.1"/>
</dbReference>
<dbReference type="Pfam" id="PF03692">
    <property type="entry name" value="CxxCxxCC"/>
    <property type="match status" value="1"/>
</dbReference>
<evidence type="ECO:0000313" key="1">
    <source>
        <dbReference type="EMBL" id="CZE48350.1"/>
    </source>
</evidence>
<sequence length="124" mass="14493">MCEIKDGFSYCFDAKKCEVCKGNCCIGDSGYIWIDEAESARLAAFLGLSVEEFKAKFTDKFGIRYSIKEREFEGGYACVFFDEIKRCCSVYEFRPKQCKTFPFWDYFKKNYNELEKECIGVKPL</sequence>
<dbReference type="PANTHER" id="PTHR35866">
    <property type="entry name" value="PUTATIVE-RELATED"/>
    <property type="match status" value="1"/>
</dbReference>
<dbReference type="GO" id="GO:0032259">
    <property type="term" value="P:methylation"/>
    <property type="evidence" value="ECO:0007669"/>
    <property type="project" value="UniProtKB-KW"/>
</dbReference>
<name>A0A128EHJ6_9BACT</name>
<protein>
    <submittedName>
        <fullName evidence="1">Flagellin N-methylase</fullName>
    </submittedName>
</protein>